<dbReference type="AlphaFoldDB" id="A0AAQ4EFI3"/>
<comment type="caution">
    <text evidence="2">The sequence shown here is derived from an EMBL/GenBank/DDBJ whole genome shotgun (WGS) entry which is preliminary data.</text>
</comment>
<protein>
    <submittedName>
        <fullName evidence="2">Uncharacterized protein</fullName>
    </submittedName>
</protein>
<feature type="compositionally biased region" description="Polar residues" evidence="1">
    <location>
        <begin position="289"/>
        <end position="298"/>
    </location>
</feature>
<gene>
    <name evidence="2" type="ORF">V5799_012174</name>
</gene>
<feature type="region of interest" description="Disordered" evidence="1">
    <location>
        <begin position="321"/>
        <end position="349"/>
    </location>
</feature>
<evidence type="ECO:0000313" key="2">
    <source>
        <dbReference type="EMBL" id="KAK8773293.1"/>
    </source>
</evidence>
<evidence type="ECO:0000313" key="3">
    <source>
        <dbReference type="Proteomes" id="UP001321473"/>
    </source>
</evidence>
<proteinExistence type="predicted"/>
<evidence type="ECO:0000256" key="1">
    <source>
        <dbReference type="SAM" id="MobiDB-lite"/>
    </source>
</evidence>
<dbReference type="Proteomes" id="UP001321473">
    <property type="component" value="Unassembled WGS sequence"/>
</dbReference>
<reference evidence="2 3" key="1">
    <citation type="journal article" date="2023" name="Arcadia Sci">
        <title>De novo assembly of a long-read Amblyomma americanum tick genome.</title>
        <authorList>
            <person name="Chou S."/>
            <person name="Poskanzer K.E."/>
            <person name="Rollins M."/>
            <person name="Thuy-Boun P.S."/>
        </authorList>
    </citation>
    <scope>NUCLEOTIDE SEQUENCE [LARGE SCALE GENOMIC DNA]</scope>
    <source>
        <strain evidence="2">F_SG_1</strain>
        <tissue evidence="2">Salivary glands</tissue>
    </source>
</reference>
<sequence length="426" mass="45756">MVQVPLLEAVESTSTMCERRTPSEQWTSWLTGDLANDESVADSATPAQDDELREIVASWDPSQENCYALSTPGETFQLDGLEKAVDAQLPATSYTSVVDESLAAGPLDCLSTEKTPSKTPLGRSLYEDLQWLTDESEDVLSKSSHGVCVDRPPCIRSTHPAEEPAVLAAINAVTENFTSLAALSQSTLATEHFEDFQQSTDANGAWFPHTAAVSDVDFDCTQKWRRRSSGNSGEAKRQLVASSSTSSGKEPDVLPKGFARGYGRSADAELSGNSDKGFSNVVVPGRAPGSTSSSQTVANDHVELPCAERGAAREVRSVVEVKQSSVNSADELPRASCSAKSRREPVTRPVQSLHMTDVPEVSWNTVALKGTTGPELSSSQLEKDDVIVMRNGEINIHIRTSTRRKASMLWPFGSPSLDQSSSSSDG</sequence>
<dbReference type="EMBL" id="JARKHS020017106">
    <property type="protein sequence ID" value="KAK8773293.1"/>
    <property type="molecule type" value="Genomic_DNA"/>
</dbReference>
<name>A0AAQ4EFI3_AMBAM</name>
<keyword evidence="3" id="KW-1185">Reference proteome</keyword>
<accession>A0AAQ4EFI3</accession>
<organism evidence="2 3">
    <name type="scientific">Amblyomma americanum</name>
    <name type="common">Lone star tick</name>
    <dbReference type="NCBI Taxonomy" id="6943"/>
    <lineage>
        <taxon>Eukaryota</taxon>
        <taxon>Metazoa</taxon>
        <taxon>Ecdysozoa</taxon>
        <taxon>Arthropoda</taxon>
        <taxon>Chelicerata</taxon>
        <taxon>Arachnida</taxon>
        <taxon>Acari</taxon>
        <taxon>Parasitiformes</taxon>
        <taxon>Ixodida</taxon>
        <taxon>Ixodoidea</taxon>
        <taxon>Ixodidae</taxon>
        <taxon>Amblyomminae</taxon>
        <taxon>Amblyomma</taxon>
    </lineage>
</organism>
<feature type="region of interest" description="Disordered" evidence="1">
    <location>
        <begin position="225"/>
        <end position="299"/>
    </location>
</feature>